<feature type="signal peptide" evidence="1">
    <location>
        <begin position="1"/>
        <end position="19"/>
    </location>
</feature>
<dbReference type="InterPro" id="IPR026341">
    <property type="entry name" value="T9SS_type_B"/>
</dbReference>
<dbReference type="Proteomes" id="UP001243403">
    <property type="component" value="Unassembled WGS sequence"/>
</dbReference>
<dbReference type="Gene3D" id="2.60.40.10">
    <property type="entry name" value="Immunoglobulins"/>
    <property type="match status" value="1"/>
</dbReference>
<evidence type="ECO:0000313" key="3">
    <source>
        <dbReference type="EMBL" id="MDI5894560.1"/>
    </source>
</evidence>
<feature type="domain" description="PKD" evidence="2">
    <location>
        <begin position="445"/>
        <end position="489"/>
    </location>
</feature>
<dbReference type="InterPro" id="IPR000601">
    <property type="entry name" value="PKD_dom"/>
</dbReference>
<feature type="chain" id="PRO_5045997945" evidence="1">
    <location>
        <begin position="20"/>
        <end position="1104"/>
    </location>
</feature>
<sequence length="1104" mass="122919">MKTLLLAICIFFFTLPNFAQNEASNWYFGRFAGLDFRNGSPMLLTDGKIQTNEGCSSISDSDGNLLFYTNGVKVWNKNHNIMVNGDGLKGHWSSSNSSVVIPKPNSKNIYYLVTLDEPNDLTAAYYPNSDPNPRNLDPFDLTTDSDDGLNNGLNYSIIDMSLNGGEGEVVSKNIHLITYNPSDTEQKKYKCSEKLTAVYNSDGTAIWFLTHFIDKFYVFKIDNTGINTTPVISPSIFTIPINGYLNNAIGCIKFSPDGNKLAIANTYIGTDSKTQYPGNAYLFNFDNNTGSVSSGIKIMDGDHPYGLEFSPSSQVLYINTNKYNSLTSDLYQFDLTASDISNSKYRAWGAIGAGALQLGIDGEIYISMPDSSSLSQVLNPNTYGSNVDITWYNIDLEGFNPPYRKSFFGLPTFIQSNFEQNITFEDLCLGSDAKFNLINYSSVDSVTWSFGDEISGAANQSTDLKPVYVFVTAGTYEITASVKSTTGTTRIIKRKLEITELPTAHPISDIYVCAEDNSSYSNWVSSFPTSHLEKEVLRDQKNMIITYYGAYGSPIYNISNTSVFGQETIKVRVASKNNPTCFSETIFKVIVVDGAKAFPIDDIYACDNDGDGFAEFDLSKVKGMIAGSQTNMTVTIFDENNNLINLSATGTYINTVPLKQILKARISDENANCYQEKNFNLLTSPQPIAHSLTTLIGCDDNNDGISEYFDTSNIESDVLGNQTGMKITYFDSTGNQLANPLPNPYTNSIANQETITVRVTNPQTNCYTETFLNLVTSAKPMINQPKTLYGCDEGNGFGNFDTSTIENQLIGNQESLLISYSDQNGNILPSPLPLSFKNTIGWSQIIKVRVESKLNPLCYSETSFNLIVNELPKINIKDEYNLCDLEPFLYLATDSNFDSWKWTFENGTVISNSFEANLIDSGIYTLRVSKISNGISCENSFSFNLIRSILPKISEVKTQDLSDNNYIEIITAGNGDFEYSIDGFNFQDNNTFYNILGGVYDVQVRDKKGCGGDKREIVLVDYPKFFTPNNDGYNEYWHILAIEKFPNSVTTIFDRYGKLVKRLMYNDIGWNGTFNGEKLLASDYWFTVELGNGKNFKGHFSLKR</sequence>
<accession>A0ABT6V9T9</accession>
<gene>
    <name evidence="3" type="ORF">QLS65_06620</name>
</gene>
<comment type="caution">
    <text evidence="3">The sequence shown here is derived from an EMBL/GenBank/DDBJ whole genome shotgun (WGS) entry which is preliminary data.</text>
</comment>
<protein>
    <submittedName>
        <fullName evidence="3">T9SS type B sorting domain-containing protein</fullName>
    </submittedName>
</protein>
<dbReference type="NCBIfam" id="TIGR04131">
    <property type="entry name" value="Bac_Flav_CTERM"/>
    <property type="match status" value="1"/>
</dbReference>
<dbReference type="SUPFAM" id="SSF63829">
    <property type="entry name" value="Calcium-dependent phosphotriesterase"/>
    <property type="match status" value="1"/>
</dbReference>
<evidence type="ECO:0000256" key="1">
    <source>
        <dbReference type="SAM" id="SignalP"/>
    </source>
</evidence>
<name>A0ABT6V9T9_9FLAO</name>
<reference evidence="3 4" key="1">
    <citation type="submission" date="2023-04" db="EMBL/GenBank/DDBJ databases">
        <title>Two novel species of Flavobacterium.</title>
        <authorList>
            <person name="Liu Q."/>
            <person name="Xin Y.-H."/>
        </authorList>
    </citation>
    <scope>NUCLEOTIDE SEQUENCE [LARGE SCALE GENOMIC DNA]</scope>
    <source>
        <strain evidence="3 4">LB1P51</strain>
    </source>
</reference>
<keyword evidence="4" id="KW-1185">Reference proteome</keyword>
<dbReference type="InterPro" id="IPR035986">
    <property type="entry name" value="PKD_dom_sf"/>
</dbReference>
<keyword evidence="1" id="KW-0732">Signal</keyword>
<dbReference type="PROSITE" id="PS50093">
    <property type="entry name" value="PKD"/>
    <property type="match status" value="1"/>
</dbReference>
<dbReference type="EMBL" id="JASCRZ010000002">
    <property type="protein sequence ID" value="MDI5894560.1"/>
    <property type="molecule type" value="Genomic_DNA"/>
</dbReference>
<dbReference type="Pfam" id="PF13585">
    <property type="entry name" value="CHU_C"/>
    <property type="match status" value="1"/>
</dbReference>
<dbReference type="InterPro" id="IPR013783">
    <property type="entry name" value="Ig-like_fold"/>
</dbReference>
<organism evidence="3 4">
    <name type="scientific">Flavobacterium algoritolerans</name>
    <dbReference type="NCBI Taxonomy" id="3041254"/>
    <lineage>
        <taxon>Bacteria</taxon>
        <taxon>Pseudomonadati</taxon>
        <taxon>Bacteroidota</taxon>
        <taxon>Flavobacteriia</taxon>
        <taxon>Flavobacteriales</taxon>
        <taxon>Flavobacteriaceae</taxon>
        <taxon>Flavobacterium</taxon>
    </lineage>
</organism>
<dbReference type="RefSeq" id="WP_282716103.1">
    <property type="nucleotide sequence ID" value="NZ_JASCRZ010000002.1"/>
</dbReference>
<proteinExistence type="predicted"/>
<evidence type="ECO:0000259" key="2">
    <source>
        <dbReference type="PROSITE" id="PS50093"/>
    </source>
</evidence>
<dbReference type="SUPFAM" id="SSF49299">
    <property type="entry name" value="PKD domain"/>
    <property type="match status" value="1"/>
</dbReference>
<evidence type="ECO:0000313" key="4">
    <source>
        <dbReference type="Proteomes" id="UP001243403"/>
    </source>
</evidence>